<sequence>MAATDWYCFGGTEIINSARTHAYASRGLKPVHLQVQDCGCPGLAGMLEDEPYTLPSDDGAPWYDPGLPESADFAGVLLLDVKGLDSAPIERPVRQRAGDGAVFGRPRYLPREIVFTGIAIGRTSCAIDYGIKWLSSALQGSLACGDDCGGGDDLDYLSCCPTVAGTPGTPCGPGSGAGGSCPGPCDHPDCAELAWRTLRNVALTRSPEVVEQFGGACQCCPGVAKVVQWTLTAARPHALRAPVEVARRVTWPASSGEEEECVTWTTGDTCLDDEGQCAAAQLQPCVLDPRCPPPTLPELPVPPNPCLCEPWSRREVCVPIPPQAAPIWSDTVPVMEIYSGALPLRGVRVRFVPNPLGLPADQLDQCGACAELNVSYLPPGSTFVLDGTRRLAAVRCPGRAETPAGAIVSGEGGLPYTWPVLECGAPYMACISADSESIAEDASVSLWTVVREV</sequence>
<accession>A0ABV5P311</accession>
<evidence type="ECO:0000313" key="1">
    <source>
        <dbReference type="EMBL" id="MFB9476969.1"/>
    </source>
</evidence>
<organism evidence="1 2">
    <name type="scientific">Nonomuraea salmonea</name>
    <dbReference type="NCBI Taxonomy" id="46181"/>
    <lineage>
        <taxon>Bacteria</taxon>
        <taxon>Bacillati</taxon>
        <taxon>Actinomycetota</taxon>
        <taxon>Actinomycetes</taxon>
        <taxon>Streptosporangiales</taxon>
        <taxon>Streptosporangiaceae</taxon>
        <taxon>Nonomuraea</taxon>
    </lineage>
</organism>
<dbReference type="EMBL" id="JBHMCF010000057">
    <property type="protein sequence ID" value="MFB9476969.1"/>
    <property type="molecule type" value="Genomic_DNA"/>
</dbReference>
<evidence type="ECO:0000313" key="2">
    <source>
        <dbReference type="Proteomes" id="UP001589568"/>
    </source>
</evidence>
<keyword evidence="2" id="KW-1185">Reference proteome</keyword>
<dbReference type="RefSeq" id="WP_379485251.1">
    <property type="nucleotide sequence ID" value="NZ_JBHMCF010000057.1"/>
</dbReference>
<comment type="caution">
    <text evidence="1">The sequence shown here is derived from an EMBL/GenBank/DDBJ whole genome shotgun (WGS) entry which is preliminary data.</text>
</comment>
<proteinExistence type="predicted"/>
<gene>
    <name evidence="1" type="ORF">ACFFR3_46395</name>
</gene>
<reference evidence="1 2" key="1">
    <citation type="submission" date="2024-09" db="EMBL/GenBank/DDBJ databases">
        <authorList>
            <person name="Sun Q."/>
            <person name="Mori K."/>
        </authorList>
    </citation>
    <scope>NUCLEOTIDE SEQUENCE [LARGE SCALE GENOMIC DNA]</scope>
    <source>
        <strain evidence="1 2">JCM 3324</strain>
    </source>
</reference>
<dbReference type="Proteomes" id="UP001589568">
    <property type="component" value="Unassembled WGS sequence"/>
</dbReference>
<protein>
    <submittedName>
        <fullName evidence="1">Uncharacterized protein</fullName>
    </submittedName>
</protein>
<name>A0ABV5P311_9ACTN</name>